<gene>
    <name evidence="5" type="ORF">TT172_LOCUS3778</name>
</gene>
<feature type="transmembrane region" description="Helical" evidence="2">
    <location>
        <begin position="327"/>
        <end position="345"/>
    </location>
</feature>
<dbReference type="InterPro" id="IPR018825">
    <property type="entry name" value="DUF2427"/>
</dbReference>
<organism evidence="5 6">
    <name type="scientific">Thermothielavioides terrestris</name>
    <dbReference type="NCBI Taxonomy" id="2587410"/>
    <lineage>
        <taxon>Eukaryota</taxon>
        <taxon>Fungi</taxon>
        <taxon>Dikarya</taxon>
        <taxon>Ascomycota</taxon>
        <taxon>Pezizomycotina</taxon>
        <taxon>Sordariomycetes</taxon>
        <taxon>Sordariomycetidae</taxon>
        <taxon>Sordariales</taxon>
        <taxon>Chaetomiaceae</taxon>
        <taxon>Thermothielavioides</taxon>
    </lineage>
</organism>
<feature type="transmembrane region" description="Helical" evidence="2">
    <location>
        <begin position="138"/>
        <end position="157"/>
    </location>
</feature>
<feature type="transmembrane region" description="Helical" evidence="2">
    <location>
        <begin position="29"/>
        <end position="53"/>
    </location>
</feature>
<feature type="transmembrane region" description="Helical" evidence="2">
    <location>
        <begin position="169"/>
        <end position="193"/>
    </location>
</feature>
<proteinExistence type="predicted"/>
<feature type="transmembrane region" description="Helical" evidence="2">
    <location>
        <begin position="88"/>
        <end position="111"/>
    </location>
</feature>
<dbReference type="Proteomes" id="UP000289323">
    <property type="component" value="Unassembled WGS sequence"/>
</dbReference>
<keyword evidence="2" id="KW-0472">Membrane</keyword>
<protein>
    <submittedName>
        <fullName evidence="5">B009079c-9825-4d28-9fb0-1759fa3edf56</fullName>
    </submittedName>
</protein>
<dbReference type="InterPro" id="IPR018827">
    <property type="entry name" value="YTP1_C"/>
</dbReference>
<dbReference type="AlphaFoldDB" id="A0A446BFX4"/>
<feature type="domain" description="Protein YTP1-like C-terminal" evidence="4">
    <location>
        <begin position="142"/>
        <end position="386"/>
    </location>
</feature>
<reference evidence="5 6" key="1">
    <citation type="submission" date="2018-04" db="EMBL/GenBank/DDBJ databases">
        <authorList>
            <person name="Huttner S."/>
            <person name="Dainat J."/>
        </authorList>
    </citation>
    <scope>NUCLEOTIDE SEQUENCE [LARGE SCALE GENOMIC DNA]</scope>
</reference>
<dbReference type="PANTHER" id="PTHR31685:SF2">
    <property type="entry name" value="PROTEIN YTP1"/>
    <property type="match status" value="1"/>
</dbReference>
<evidence type="ECO:0000259" key="4">
    <source>
        <dbReference type="Pfam" id="PF10355"/>
    </source>
</evidence>
<name>A0A446BFX4_9PEZI</name>
<feature type="domain" description="DUF2427" evidence="3">
    <location>
        <begin position="13"/>
        <end position="114"/>
    </location>
</feature>
<accession>A0A446BFX4</accession>
<dbReference type="CDD" id="cd08760">
    <property type="entry name" value="Cyt_b561_FRRS1_like"/>
    <property type="match status" value="1"/>
</dbReference>
<feature type="transmembrane region" description="Helical" evidence="2">
    <location>
        <begin position="262"/>
        <end position="279"/>
    </location>
</feature>
<feature type="region of interest" description="Disordered" evidence="1">
    <location>
        <begin position="442"/>
        <end position="461"/>
    </location>
</feature>
<evidence type="ECO:0000259" key="3">
    <source>
        <dbReference type="Pfam" id="PF10348"/>
    </source>
</evidence>
<dbReference type="EMBL" id="OUUZ01000008">
    <property type="protein sequence ID" value="SPQ21359.1"/>
    <property type="molecule type" value="Genomic_DNA"/>
</dbReference>
<sequence length="461" mass="50733">MAFGHGGHHDENKIPEGATISADPIDTILWIHIFVQMLAFGVLFPLGMVLGIIKSRWHVPLQVFSTLLALAGYALGHLHRGRQFVEKNVHAVAATPLFFLMVGQVVAGIYLKLHLEKGIHGRIRPVFRLLHSINGKAFPIYAWVQMVFGGITALGFCQGDHLGQCLAHFIMGGAFIAYAVLLTILLLVGQLWLRRTGRSQEFFDSAVIAAWGCVNTFTEHRWGTAWVKNDWQHTTMGIIWWSAGLVGVWLSKGRDGRPKRNFVPAFVIFITGWAMSAHPQDLMISAMTHKMFGYTLMAVGVTRIIEIAFVLKDQPGLSEDGTETHSFQYIPVFLLYAAGFLFMGATEEQMALVANSGIDVVSYVLILYSLASILFLFVLALIHIYDRAANSLANKPVANGHALRGGNDAQLRDANEFELDGLVSDEEDEGRAARRKLLSDDGLEDGLDSPSTVGGNTVHVV</sequence>
<feature type="transmembrane region" description="Helical" evidence="2">
    <location>
        <begin position="291"/>
        <end position="311"/>
    </location>
</feature>
<dbReference type="PANTHER" id="PTHR31685">
    <property type="entry name" value="INTEGRAL MEMBRANE PROTEIN (AFU_ORTHOLOGUE AFUA_6G12730)-RELATED"/>
    <property type="match status" value="1"/>
</dbReference>
<feature type="transmembrane region" description="Helical" evidence="2">
    <location>
        <begin position="59"/>
        <end position="76"/>
    </location>
</feature>
<evidence type="ECO:0000313" key="5">
    <source>
        <dbReference type="EMBL" id="SPQ21359.1"/>
    </source>
</evidence>
<evidence type="ECO:0000313" key="6">
    <source>
        <dbReference type="Proteomes" id="UP000289323"/>
    </source>
</evidence>
<keyword evidence="2" id="KW-0812">Transmembrane</keyword>
<evidence type="ECO:0000256" key="1">
    <source>
        <dbReference type="SAM" id="MobiDB-lite"/>
    </source>
</evidence>
<dbReference type="Pfam" id="PF10355">
    <property type="entry name" value="Ytp1"/>
    <property type="match status" value="1"/>
</dbReference>
<feature type="transmembrane region" description="Helical" evidence="2">
    <location>
        <begin position="365"/>
        <end position="385"/>
    </location>
</feature>
<keyword evidence="2" id="KW-1133">Transmembrane helix</keyword>
<dbReference type="Pfam" id="PF10348">
    <property type="entry name" value="DUF2427"/>
    <property type="match status" value="1"/>
</dbReference>
<evidence type="ECO:0000256" key="2">
    <source>
        <dbReference type="SAM" id="Phobius"/>
    </source>
</evidence>